<dbReference type="InterPro" id="IPR012337">
    <property type="entry name" value="RNaseH-like_sf"/>
</dbReference>
<dbReference type="InterPro" id="IPR036397">
    <property type="entry name" value="RNaseH_sf"/>
</dbReference>
<organism evidence="1 2">
    <name type="scientific">Sipha flava</name>
    <name type="common">yellow sugarcane aphid</name>
    <dbReference type="NCBI Taxonomy" id="143950"/>
    <lineage>
        <taxon>Eukaryota</taxon>
        <taxon>Metazoa</taxon>
        <taxon>Ecdysozoa</taxon>
        <taxon>Arthropoda</taxon>
        <taxon>Hexapoda</taxon>
        <taxon>Insecta</taxon>
        <taxon>Pterygota</taxon>
        <taxon>Neoptera</taxon>
        <taxon>Paraneoptera</taxon>
        <taxon>Hemiptera</taxon>
        <taxon>Sternorrhyncha</taxon>
        <taxon>Aphidomorpha</taxon>
        <taxon>Aphidoidea</taxon>
        <taxon>Aphididae</taxon>
        <taxon>Sipha</taxon>
    </lineage>
</organism>
<sequence length="234" mass="26248">MLIGGDLYSFILELQPDIIYRPGLPSALQTQFGLVIVGAIQGSKKRAAIRKIVHECVRCVCYRAACPQPGDLPQQRIQLHRPFAFVGMDYGGPFIVKESRRRGAKTNKAYLALFVCLSVKEIHLEVVSDLFTDAFLAAFDRFTARRGIPIEIRSDCGTNYVGAARQLKSLFNEAKTQDTLLSMIPCQWYFNPSTAPRFEGIWEAAVKSVKTHLRKVIGDQILTSKELTTLIIRI</sequence>
<dbReference type="GO" id="GO:0003676">
    <property type="term" value="F:nucleic acid binding"/>
    <property type="evidence" value="ECO:0007669"/>
    <property type="project" value="InterPro"/>
</dbReference>
<dbReference type="GeneID" id="112690027"/>
<dbReference type="RefSeq" id="XP_025419700.1">
    <property type="nucleotide sequence ID" value="XM_025563915.1"/>
</dbReference>
<proteinExistence type="predicted"/>
<evidence type="ECO:0000313" key="1">
    <source>
        <dbReference type="Proteomes" id="UP000694846"/>
    </source>
</evidence>
<protein>
    <submittedName>
        <fullName evidence="2">Uncharacterized protein LOC112690027</fullName>
    </submittedName>
</protein>
<dbReference type="Proteomes" id="UP000694846">
    <property type="component" value="Unplaced"/>
</dbReference>
<dbReference type="OrthoDB" id="6623406at2759"/>
<gene>
    <name evidence="2" type="primary">LOC112690027</name>
</gene>
<dbReference type="PANTHER" id="PTHR47331:SF1">
    <property type="entry name" value="GAG-LIKE PROTEIN"/>
    <property type="match status" value="1"/>
</dbReference>
<dbReference type="AlphaFoldDB" id="A0A8B8GAB8"/>
<dbReference type="Gene3D" id="3.30.420.10">
    <property type="entry name" value="Ribonuclease H-like superfamily/Ribonuclease H"/>
    <property type="match status" value="1"/>
</dbReference>
<accession>A0A8B8GAB8</accession>
<dbReference type="PANTHER" id="PTHR47331">
    <property type="entry name" value="PHD-TYPE DOMAIN-CONTAINING PROTEIN"/>
    <property type="match status" value="1"/>
</dbReference>
<name>A0A8B8GAB8_9HEMI</name>
<evidence type="ECO:0000313" key="2">
    <source>
        <dbReference type="RefSeq" id="XP_025419700.1"/>
    </source>
</evidence>
<keyword evidence="1" id="KW-1185">Reference proteome</keyword>
<dbReference type="SUPFAM" id="SSF53098">
    <property type="entry name" value="Ribonuclease H-like"/>
    <property type="match status" value="1"/>
</dbReference>
<reference evidence="2" key="1">
    <citation type="submission" date="2025-08" db="UniProtKB">
        <authorList>
            <consortium name="RefSeq"/>
        </authorList>
    </citation>
    <scope>IDENTIFICATION</scope>
    <source>
        <tissue evidence="2">Whole body</tissue>
    </source>
</reference>